<sequence length="796" mass="85566">MAQSEGWLSRVARRFGEMMSGVQAADADAAASTPRPGGTAPTPAAVPTSPTNFDRAPPGISLSANGRYLFGGYSFSTLEQASDYANRMTKPAAPPVAVAPARPSPPPPSTSKGQRAPACWVDKATSVMVGTRNVTVDMVYYGSPARHDPARDKSRIDPALPIDPRGDLSGATLTYWQSYDRLDPRARWTYLDWLEGGRTDPTIPIGYVFVFFYGLEQRLLVDEAKEEAPAILGEVRRLLAIHGEDYSFAAYASKLLALSCLYGEAGDDPISSAPPHNYEMELPLNVRVRLGTRIERNEPFDADDCLLWVLSLPDVYLRTPGQRCFAELLELWRIRFAVRNPEGVRVRRPKAKIRAHYNSASSTFSRSIEMDLPDISGTQAPLAGLRTILDGCIEDLSTYSRLLGRDPESRGKLRGDLLLPLELRRGRLSFAECRSALDLSTVGGLVAVVDVVRALGLELEAGAEKLPAATVRQIGVALDALDLGFEPDRRYGPAAALRTDGRIALFPASLGGAVDPDRGAYAAARGMVEVAMLAAVSDGTVASSEMDAIERRLRSTPELKDEEITRLLACGNALAADPPKVRAALKKLADVAPESRAALAASAVEAVLADGRVLPDEVRFLEALHAALGLPASALYSALHRSGEDVGPVEVVSAIDERTVPLPDEPKRSGVSIDIARLERIRGETTQVSAMLASIFVEDDPEPAPAPLPKENATASAFAGLDGPHSDLLIRLLAGPMARTDFDALADELRLMPDGAIETLNEWGFDTLGEPIVEDDDDVRVSSEVIDQIEPMGVAA</sequence>
<feature type="domain" description="TerB N-terminal" evidence="3">
    <location>
        <begin position="124"/>
        <end position="320"/>
    </location>
</feature>
<dbReference type="InterPro" id="IPR028932">
    <property type="entry name" value="TerB-C"/>
</dbReference>
<dbReference type="InterPro" id="IPR007791">
    <property type="entry name" value="DjlA_N"/>
</dbReference>
<feature type="region of interest" description="Disordered" evidence="1">
    <location>
        <begin position="93"/>
        <end position="117"/>
    </location>
</feature>
<dbReference type="Pfam" id="PF05099">
    <property type="entry name" value="TerB"/>
    <property type="match status" value="1"/>
</dbReference>
<feature type="region of interest" description="Disordered" evidence="1">
    <location>
        <begin position="22"/>
        <end position="58"/>
    </location>
</feature>
<evidence type="ECO:0000259" key="3">
    <source>
        <dbReference type="Pfam" id="PF13208"/>
    </source>
</evidence>
<feature type="domain" description="Co-chaperone DjlA N-terminal" evidence="2">
    <location>
        <begin position="531"/>
        <end position="635"/>
    </location>
</feature>
<name>A0A430BQX8_SPHYA</name>
<evidence type="ECO:0008006" key="7">
    <source>
        <dbReference type="Google" id="ProtNLM"/>
    </source>
</evidence>
<accession>A0A430BQX8</accession>
<organism evidence="5 6">
    <name type="scientific">Sphingobium yanoikuyae</name>
    <name type="common">Sphingomonas yanoikuyae</name>
    <dbReference type="NCBI Taxonomy" id="13690"/>
    <lineage>
        <taxon>Bacteria</taxon>
        <taxon>Pseudomonadati</taxon>
        <taxon>Pseudomonadota</taxon>
        <taxon>Alphaproteobacteria</taxon>
        <taxon>Sphingomonadales</taxon>
        <taxon>Sphingomonadaceae</taxon>
        <taxon>Sphingobium</taxon>
    </lineage>
</organism>
<dbReference type="Pfam" id="PF13208">
    <property type="entry name" value="TerB_N"/>
    <property type="match status" value="1"/>
</dbReference>
<feature type="domain" description="TerB-C" evidence="4">
    <location>
        <begin position="665"/>
        <end position="790"/>
    </location>
</feature>
<gene>
    <name evidence="5" type="ORF">DAH51_18460</name>
</gene>
<comment type="caution">
    <text evidence="5">The sequence shown here is derived from an EMBL/GenBank/DDBJ whole genome shotgun (WGS) entry which is preliminary data.</text>
</comment>
<dbReference type="CDD" id="cd07176">
    <property type="entry name" value="terB"/>
    <property type="match status" value="1"/>
</dbReference>
<protein>
    <recommendedName>
        <fullName evidence="7">Tellurite resistance protein TerB</fullName>
    </recommendedName>
</protein>
<dbReference type="InterPro" id="IPR025266">
    <property type="entry name" value="TerB_N"/>
</dbReference>
<evidence type="ECO:0000256" key="1">
    <source>
        <dbReference type="SAM" id="MobiDB-lite"/>
    </source>
</evidence>
<dbReference type="Pfam" id="PF15615">
    <property type="entry name" value="TerB_C"/>
    <property type="match status" value="1"/>
</dbReference>
<dbReference type="InterPro" id="IPR029024">
    <property type="entry name" value="TerB-like"/>
</dbReference>
<evidence type="ECO:0000259" key="2">
    <source>
        <dbReference type="Pfam" id="PF05099"/>
    </source>
</evidence>
<evidence type="ECO:0000313" key="5">
    <source>
        <dbReference type="EMBL" id="RSU55057.1"/>
    </source>
</evidence>
<proteinExistence type="predicted"/>
<dbReference type="Gene3D" id="1.10.3680.10">
    <property type="entry name" value="TerB-like"/>
    <property type="match status" value="1"/>
</dbReference>
<dbReference type="SUPFAM" id="SSF158682">
    <property type="entry name" value="TerB-like"/>
    <property type="match status" value="1"/>
</dbReference>
<evidence type="ECO:0000259" key="4">
    <source>
        <dbReference type="Pfam" id="PF15615"/>
    </source>
</evidence>
<evidence type="ECO:0000313" key="6">
    <source>
        <dbReference type="Proteomes" id="UP000287401"/>
    </source>
</evidence>
<dbReference type="Proteomes" id="UP000287401">
    <property type="component" value="Unassembled WGS sequence"/>
</dbReference>
<dbReference type="EMBL" id="QRAL01000023">
    <property type="protein sequence ID" value="RSU55057.1"/>
    <property type="molecule type" value="Genomic_DNA"/>
</dbReference>
<dbReference type="AlphaFoldDB" id="A0A430BQX8"/>
<reference evidence="5 6" key="1">
    <citation type="submission" date="2018-07" db="EMBL/GenBank/DDBJ databases">
        <title>Genomic and Epidemiologic Investigation of an Indolent Hospital Outbreak.</title>
        <authorList>
            <person name="Johnson R.C."/>
            <person name="Deming C."/>
            <person name="Conlan S."/>
            <person name="Zellmer C.J."/>
            <person name="Michelin A.V."/>
            <person name="Lee-Lin S."/>
            <person name="Thomas P.J."/>
            <person name="Park M."/>
            <person name="Weingarten R.A."/>
            <person name="Less J."/>
            <person name="Dekker J.P."/>
            <person name="Frank K.M."/>
            <person name="Musser K.A."/>
            <person name="Mcquiston J.R."/>
            <person name="Henderson D.K."/>
            <person name="Lau A.F."/>
            <person name="Palmore T.N."/>
            <person name="Segre J.A."/>
        </authorList>
    </citation>
    <scope>NUCLEOTIDE SEQUENCE [LARGE SCALE GENOMIC DNA]</scope>
    <source>
        <strain evidence="5 6">SK-NIH.Env6_1116</strain>
    </source>
</reference>
<feature type="compositionally biased region" description="Low complexity" evidence="1">
    <location>
        <begin position="24"/>
        <end position="51"/>
    </location>
</feature>